<dbReference type="InterPro" id="IPR035985">
    <property type="entry name" value="Ubiquitin-activating_enz"/>
</dbReference>
<dbReference type="Gene3D" id="3.40.50.720">
    <property type="entry name" value="NAD(P)-binding Rossmann-like Domain"/>
    <property type="match status" value="1"/>
</dbReference>
<dbReference type="PROSITE" id="PS51664">
    <property type="entry name" value="YCAO"/>
    <property type="match status" value="1"/>
</dbReference>
<dbReference type="InterPro" id="IPR022291">
    <property type="entry name" value="Bacteriocin_synth_cyclodeHase"/>
</dbReference>
<sequence length="769" mass="83104">MKPDVRRETPSPRGSLVGFKRHLRAEVVAGDGVYLISERGTTRLHGPHLEAVGPLLDGTRGIAALVRDARPGATASEIAELLCSLSEAGLVSYRARAPHESGSPARRAAEAYWDLAGLDGPHSAERAATARARVLTVGQVDGPVVRQALEDAGLPCLPPEAGIEDADLTVVVCDDYLAPGLRRIDARQRAAGRPWLLANPTGSITWTGPVFEPGTGACWSCLAHRLRAHRQPELALQQALRMREAPQGPAASLPVTRGLGLQLAALEAVKWLAGHRNPGQRAVHTLDTLTLEARTHTLVHRPQCPECGTPAAGSAAAGRPVVLRSRPKTSTRGNAHRSLTPQQVLDRYGHLVSPVTGAVKEITRSRYGPSFLNSFISGHNLATHSPGLPGTRQFSGGKGATELDARVSALCEALERCSGTYENNEPVVRDTLRGLGEAAVHPNRSQLYDERQYRDRDRWNAGHSGFHHVCDPLDDHTPIDWTPVWSLTGDRQRLLPTSLLYYDAPRPVPGKHFARADSNGCAAGSSLEDAVLQGFFELVERDAVALWWYNRTRQPGVDLAAFADPWIGELQEVHSELGREVWALDLTADFGVPVVAALSRRTDKPAEDIVFGFGAHFDPAVAVGRALAEMNQLLPGAVGAAADGTGYTLRDADALRWWRTATTASEPYLLPHDGLPATVPGTHPHVTRADLRDDVTAAGELVRRHGMELLVLDQTRPDIGLPVVRVVVPGMRSFWARFGPGRLYDVPVALGRLAEPTAYQDLNPVLMFV</sequence>
<evidence type="ECO:0000313" key="2">
    <source>
        <dbReference type="EMBL" id="BFP47901.1"/>
    </source>
</evidence>
<gene>
    <name evidence="2" type="ORF">KCMC57_42690</name>
</gene>
<dbReference type="PANTHER" id="PTHR37809">
    <property type="entry name" value="RIBOSOMAL PROTEIN S12 METHYLTHIOTRANSFERASE ACCESSORY FACTOR YCAO"/>
    <property type="match status" value="1"/>
</dbReference>
<dbReference type="Gene3D" id="3.30.160.660">
    <property type="match status" value="1"/>
</dbReference>
<organism evidence="2">
    <name type="scientific">Kitasatospora sp. CMC57</name>
    <dbReference type="NCBI Taxonomy" id="3231513"/>
    <lineage>
        <taxon>Bacteria</taxon>
        <taxon>Bacillati</taxon>
        <taxon>Actinomycetota</taxon>
        <taxon>Actinomycetes</taxon>
        <taxon>Kitasatosporales</taxon>
        <taxon>Streptomycetaceae</taxon>
        <taxon>Kitasatospora</taxon>
    </lineage>
</organism>
<dbReference type="SUPFAM" id="SSF69572">
    <property type="entry name" value="Activating enzymes of the ubiquitin-like proteins"/>
    <property type="match status" value="1"/>
</dbReference>
<dbReference type="RefSeq" id="WP_407990180.1">
    <property type="nucleotide sequence ID" value="NZ_AP035881.2"/>
</dbReference>
<protein>
    <submittedName>
        <fullName evidence="2">TOMM leader peptide-binding protein</fullName>
    </submittedName>
</protein>
<proteinExistence type="predicted"/>
<dbReference type="NCBIfam" id="TIGR03882">
    <property type="entry name" value="cyclo_dehyd_2"/>
    <property type="match status" value="1"/>
</dbReference>
<dbReference type="GO" id="GO:0008641">
    <property type="term" value="F:ubiquitin-like modifier activating enzyme activity"/>
    <property type="evidence" value="ECO:0007669"/>
    <property type="project" value="InterPro"/>
</dbReference>
<dbReference type="Gene3D" id="3.30.1330.230">
    <property type="match status" value="1"/>
</dbReference>
<dbReference type="Pfam" id="PF02624">
    <property type="entry name" value="YcaO"/>
    <property type="match status" value="1"/>
</dbReference>
<name>A0AB33JXH1_9ACTN</name>
<accession>A0AB33JXH1</accession>
<dbReference type="Gene3D" id="3.30.40.250">
    <property type="match status" value="1"/>
</dbReference>
<dbReference type="InterPro" id="IPR003776">
    <property type="entry name" value="YcaO-like_dom"/>
</dbReference>
<dbReference type="PANTHER" id="PTHR37809:SF1">
    <property type="entry name" value="RIBOSOMAL PROTEIN S12 METHYLTHIOTRANSFERASE ACCESSORY FACTOR YCAO"/>
    <property type="match status" value="1"/>
</dbReference>
<dbReference type="InterPro" id="IPR027624">
    <property type="entry name" value="TOMM_cyclo_SagD"/>
</dbReference>
<reference evidence="2" key="1">
    <citation type="submission" date="2024-07" db="EMBL/GenBank/DDBJ databases">
        <title>Complete genome sequences of cellulolytic bacteria, Kitasatospora sp. CMC57 and Streptomyces sp. CMC78, isolated from Japanese agricultural soil.</title>
        <authorList>
            <person name="Hashimoto T."/>
            <person name="Ito M."/>
            <person name="Iwamoto M."/>
            <person name="Fukahori D."/>
            <person name="Shoda T."/>
            <person name="Sakoda M."/>
            <person name="Morohoshi T."/>
            <person name="Mitsuboshi M."/>
            <person name="Nishizawa T."/>
        </authorList>
    </citation>
    <scope>NUCLEOTIDE SEQUENCE</scope>
    <source>
        <strain evidence="2">CMC57</strain>
    </source>
</reference>
<dbReference type="NCBIfam" id="TIGR03604">
    <property type="entry name" value="TOMM_cyclo_SagD"/>
    <property type="match status" value="1"/>
</dbReference>
<dbReference type="AlphaFoldDB" id="A0AB33JXH1"/>
<feature type="domain" description="YcaO" evidence="1">
    <location>
        <begin position="397"/>
        <end position="769"/>
    </location>
</feature>
<evidence type="ECO:0000259" key="1">
    <source>
        <dbReference type="PROSITE" id="PS51664"/>
    </source>
</evidence>
<dbReference type="NCBIfam" id="TIGR00702">
    <property type="entry name" value="YcaO-type kinase domain"/>
    <property type="match status" value="1"/>
</dbReference>
<dbReference type="EMBL" id="AP035881">
    <property type="protein sequence ID" value="BFP47901.1"/>
    <property type="molecule type" value="Genomic_DNA"/>
</dbReference>